<evidence type="ECO:0000313" key="2">
    <source>
        <dbReference type="EMBL" id="MEI5909699.1"/>
    </source>
</evidence>
<dbReference type="EMBL" id="JBBAXC010000036">
    <property type="protein sequence ID" value="MEI5909699.1"/>
    <property type="molecule type" value="Genomic_DNA"/>
</dbReference>
<dbReference type="Proteomes" id="UP001312865">
    <property type="component" value="Unassembled WGS sequence"/>
</dbReference>
<sequence>MHEKEEIPFPDLNKVELEIKTIVAKGVNVPEPFYKLLHNMYKQIGIQFLLRDRREIAVLIAMMVILMGAIVITGQEQNYSSIDFYGIIMLISPVLYVLLSLLPFVNSKFNSTFDLEMTCKYNLYQVAAFRMMLFSVFCFLLNTVWVLSIAIKLSSIQFVQAFMISTTSLLLFSLLFLYVITLFNTMLTKVVVMLGWLGINVFLITMDSVFYHQLLVTIPWYLYTTVICLAAYLYVKKLKELIVQNKRRGDIGYVNG</sequence>
<feature type="transmembrane region" description="Helical" evidence="1">
    <location>
        <begin position="157"/>
        <end position="183"/>
    </location>
</feature>
<name>A0ABU8HJY8_9BACI</name>
<reference evidence="2 3" key="1">
    <citation type="journal article" date="2018" name="J. Microbiol.">
        <title>Bacillus spongiae sp. nov., isolated from sponge of Jeju Island.</title>
        <authorList>
            <person name="Lee G.E."/>
            <person name="Im W.T."/>
            <person name="Park J.S."/>
        </authorList>
    </citation>
    <scope>NUCLEOTIDE SEQUENCE [LARGE SCALE GENOMIC DNA]</scope>
    <source>
        <strain evidence="2 3">135PIL107-10</strain>
    </source>
</reference>
<evidence type="ECO:0000313" key="3">
    <source>
        <dbReference type="Proteomes" id="UP001312865"/>
    </source>
</evidence>
<keyword evidence="1" id="KW-1133">Transmembrane helix</keyword>
<accession>A0ABU8HJY8</accession>
<evidence type="ECO:0000256" key="1">
    <source>
        <dbReference type="SAM" id="Phobius"/>
    </source>
</evidence>
<feature type="transmembrane region" description="Helical" evidence="1">
    <location>
        <begin position="190"/>
        <end position="212"/>
    </location>
</feature>
<gene>
    <name evidence="2" type="ORF">WAK64_22155</name>
</gene>
<proteinExistence type="predicted"/>
<evidence type="ECO:0008006" key="4">
    <source>
        <dbReference type="Google" id="ProtNLM"/>
    </source>
</evidence>
<feature type="transmembrane region" description="Helical" evidence="1">
    <location>
        <begin position="84"/>
        <end position="106"/>
    </location>
</feature>
<feature type="transmembrane region" description="Helical" evidence="1">
    <location>
        <begin position="218"/>
        <end position="235"/>
    </location>
</feature>
<organism evidence="2 3">
    <name type="scientific">Bacillus spongiae</name>
    <dbReference type="NCBI Taxonomy" id="2683610"/>
    <lineage>
        <taxon>Bacteria</taxon>
        <taxon>Bacillati</taxon>
        <taxon>Bacillota</taxon>
        <taxon>Bacilli</taxon>
        <taxon>Bacillales</taxon>
        <taxon>Bacillaceae</taxon>
        <taxon>Bacillus</taxon>
    </lineage>
</organism>
<keyword evidence="3" id="KW-1185">Reference proteome</keyword>
<feature type="transmembrane region" description="Helical" evidence="1">
    <location>
        <begin position="56"/>
        <end position="72"/>
    </location>
</feature>
<keyword evidence="1" id="KW-0472">Membrane</keyword>
<keyword evidence="1" id="KW-0812">Transmembrane</keyword>
<feature type="transmembrane region" description="Helical" evidence="1">
    <location>
        <begin position="127"/>
        <end position="151"/>
    </location>
</feature>
<comment type="caution">
    <text evidence="2">The sequence shown here is derived from an EMBL/GenBank/DDBJ whole genome shotgun (WGS) entry which is preliminary data.</text>
</comment>
<dbReference type="RefSeq" id="WP_336589143.1">
    <property type="nucleotide sequence ID" value="NZ_JBBAXC010000036.1"/>
</dbReference>
<protein>
    <recommendedName>
        <fullName evidence="4">DUF1189 domain-containing protein</fullName>
    </recommendedName>
</protein>